<evidence type="ECO:0000256" key="6">
    <source>
        <dbReference type="ARBA" id="ARBA00022692"/>
    </source>
</evidence>
<dbReference type="SUPFAM" id="SSF56935">
    <property type="entry name" value="Porins"/>
    <property type="match status" value="1"/>
</dbReference>
<dbReference type="InterPro" id="IPR000531">
    <property type="entry name" value="Beta-barrel_TonB"/>
</dbReference>
<evidence type="ECO:0000256" key="13">
    <source>
        <dbReference type="ARBA" id="ARBA00023237"/>
    </source>
</evidence>
<feature type="domain" description="TonB-dependent receptor-like beta-barrel" evidence="16">
    <location>
        <begin position="358"/>
        <end position="775"/>
    </location>
</feature>
<comment type="subcellular location">
    <subcellularLocation>
        <location evidence="1 14">Cell outer membrane</location>
        <topology evidence="1 14">Multi-pass membrane protein</topology>
    </subcellularLocation>
</comment>
<dbReference type="PANTHER" id="PTHR32552">
    <property type="entry name" value="FERRICHROME IRON RECEPTOR-RELATED"/>
    <property type="match status" value="1"/>
</dbReference>
<protein>
    <submittedName>
        <fullName evidence="18">Ferric hydroxamate uptake</fullName>
    </submittedName>
</protein>
<evidence type="ECO:0000256" key="4">
    <source>
        <dbReference type="ARBA" id="ARBA00022452"/>
    </source>
</evidence>
<evidence type="ECO:0000313" key="19">
    <source>
        <dbReference type="Proteomes" id="UP000251241"/>
    </source>
</evidence>
<reference evidence="18 19" key="1">
    <citation type="submission" date="2018-06" db="EMBL/GenBank/DDBJ databases">
        <authorList>
            <consortium name="Pathogen Informatics"/>
            <person name="Doyle S."/>
        </authorList>
    </citation>
    <scope>NUCLEOTIDE SEQUENCE [LARGE SCALE GENOMIC DNA]</scope>
    <source>
        <strain evidence="18 19">NCTC11343</strain>
    </source>
</reference>
<keyword evidence="9" id="KW-0406">Ion transport</keyword>
<dbReference type="InterPro" id="IPR010105">
    <property type="entry name" value="TonB_sidphr_rcpt"/>
</dbReference>
<dbReference type="GO" id="GO:0038023">
    <property type="term" value="F:signaling receptor activity"/>
    <property type="evidence" value="ECO:0007669"/>
    <property type="project" value="InterPro"/>
</dbReference>
<evidence type="ECO:0000256" key="3">
    <source>
        <dbReference type="ARBA" id="ARBA00022448"/>
    </source>
</evidence>
<evidence type="ECO:0000256" key="5">
    <source>
        <dbReference type="ARBA" id="ARBA00022496"/>
    </source>
</evidence>
<dbReference type="PANTHER" id="PTHR32552:SF68">
    <property type="entry name" value="FERRICHROME OUTER MEMBRANE TRANSPORTER_PHAGE RECEPTOR"/>
    <property type="match status" value="1"/>
</dbReference>
<dbReference type="InterPro" id="IPR036942">
    <property type="entry name" value="Beta-barrel_TonB_sf"/>
</dbReference>
<evidence type="ECO:0000256" key="15">
    <source>
        <dbReference type="RuleBase" id="RU003357"/>
    </source>
</evidence>
<keyword evidence="3 14" id="KW-0813">Transport</keyword>
<evidence type="ECO:0000256" key="8">
    <source>
        <dbReference type="ARBA" id="ARBA00023004"/>
    </source>
</evidence>
<keyword evidence="10 15" id="KW-0798">TonB box</keyword>
<dbReference type="Pfam" id="PF07715">
    <property type="entry name" value="Plug"/>
    <property type="match status" value="1"/>
</dbReference>
<dbReference type="PROSITE" id="PS52016">
    <property type="entry name" value="TONB_DEPENDENT_REC_3"/>
    <property type="match status" value="1"/>
</dbReference>
<evidence type="ECO:0000259" key="16">
    <source>
        <dbReference type="Pfam" id="PF00593"/>
    </source>
</evidence>
<dbReference type="InterPro" id="IPR037066">
    <property type="entry name" value="Plug_dom_sf"/>
</dbReference>
<name>A0A2X2LXK3_SPHMU</name>
<dbReference type="RefSeq" id="WP_112376212.1">
    <property type="nucleotide sequence ID" value="NZ_CP069793.1"/>
</dbReference>
<evidence type="ECO:0000256" key="11">
    <source>
        <dbReference type="ARBA" id="ARBA00023136"/>
    </source>
</evidence>
<dbReference type="GO" id="GO:0015344">
    <property type="term" value="F:siderophore uptake transmembrane transporter activity"/>
    <property type="evidence" value="ECO:0007669"/>
    <property type="project" value="TreeGrafter"/>
</dbReference>
<dbReference type="Proteomes" id="UP000251241">
    <property type="component" value="Unassembled WGS sequence"/>
</dbReference>
<dbReference type="AlphaFoldDB" id="A0A2X2LXK3"/>
<evidence type="ECO:0000313" key="18">
    <source>
        <dbReference type="EMBL" id="SPZ94280.1"/>
    </source>
</evidence>
<dbReference type="Gene3D" id="2.170.130.10">
    <property type="entry name" value="TonB-dependent receptor, plug domain"/>
    <property type="match status" value="1"/>
</dbReference>
<evidence type="ECO:0000256" key="1">
    <source>
        <dbReference type="ARBA" id="ARBA00004571"/>
    </source>
</evidence>
<dbReference type="NCBIfam" id="TIGR01783">
    <property type="entry name" value="TonB-siderophor"/>
    <property type="match status" value="1"/>
</dbReference>
<sequence>MNRIIIYLMLLVPGALLAQAQHKAEILGKILSSDGKPIEGITVRLQPQNITTSTRSNGSYQFKSLKPGQAKLAISAIGIQPHEQEVEITDGKNRVPDIYLIENQSTLQEIVINGKGNNKFTRKQSLYVSKMSLKNMENAQSYAVVTKELLKSQVNTNYDDALANVSGIDKLWSATGRPGDGVSYYTLRGFSTQAAMINGVVGISSTSPDPANLETIEVIKGPSGSLYGGAAVGFGGLINNITKKPLDTVGGRVNYIFGSFAQHRLTADIYGPLTADKKLLGRINTALSHTGTYQDAGFNKSVFITPSLTYKPNEKLDIQLDVELYQNKATNPLMVFLNRSRQLFARIPEALQFDFDKSYTANDVTFKNPTTNLRGNVVYRFNERWTSNTTVNWNNRKADGYFQYVMYLQNSNDTLINRYAGKQNYAAKNINAQQNFIGDFHIGELRNRLLVGLDYLYQQTETHNSPYILVDQINTAIDDPDYYKFNAGTIDAAISASTAAKTNNRGRNQVLGAYVSNVLDLTSQLHLNLALRMDYFDNKGTYNFDKDTTTGTYHQTAFSPRFGLVYEAVKGQVSLFANYQNGFKNVSPVVQPHPSISGDFKPQQAKQWEAGVKLDLLNNKLGLTASYYDISVDNMLRPDIVTIDGQTYNISVQDGTRLSRGVDFDVTLAPIQGLNLIMSYSYNNSKMTKADKNVNNLRPTEAGPKHLSNIWANYSLQQGKLKGLGFGIGMNYASENVITNSVATGTFTLPSYTLLNASLSYGFKHFEFAFKANNLGNQTYFKGWTTVNPQMPRNILGSVAYQF</sequence>
<dbReference type="Gene3D" id="2.60.40.1120">
    <property type="entry name" value="Carboxypeptidase-like, regulatory domain"/>
    <property type="match status" value="1"/>
</dbReference>
<dbReference type="EMBL" id="UAUU01000011">
    <property type="protein sequence ID" value="SPZ94280.1"/>
    <property type="molecule type" value="Genomic_DNA"/>
</dbReference>
<evidence type="ECO:0000256" key="2">
    <source>
        <dbReference type="ARBA" id="ARBA00009810"/>
    </source>
</evidence>
<dbReference type="GeneID" id="97180033"/>
<evidence type="ECO:0000256" key="7">
    <source>
        <dbReference type="ARBA" id="ARBA00022729"/>
    </source>
</evidence>
<keyword evidence="5" id="KW-0410">Iron transport</keyword>
<dbReference type="InterPro" id="IPR008969">
    <property type="entry name" value="CarboxyPept-like_regulatory"/>
</dbReference>
<comment type="similarity">
    <text evidence="2 14 15">Belongs to the TonB-dependent receptor family.</text>
</comment>
<keyword evidence="12" id="KW-0675">Receptor</keyword>
<gene>
    <name evidence="18" type="primary">fhuA_3</name>
    <name evidence="18" type="ORF">NCTC11343_05196</name>
</gene>
<dbReference type="InterPro" id="IPR039426">
    <property type="entry name" value="TonB-dep_rcpt-like"/>
</dbReference>
<evidence type="ECO:0000256" key="12">
    <source>
        <dbReference type="ARBA" id="ARBA00023170"/>
    </source>
</evidence>
<keyword evidence="11 14" id="KW-0472">Membrane</keyword>
<keyword evidence="6 14" id="KW-0812">Transmembrane</keyword>
<dbReference type="SUPFAM" id="SSF49464">
    <property type="entry name" value="Carboxypeptidase regulatory domain-like"/>
    <property type="match status" value="1"/>
</dbReference>
<dbReference type="CDD" id="cd01347">
    <property type="entry name" value="ligand_gated_channel"/>
    <property type="match status" value="1"/>
</dbReference>
<proteinExistence type="inferred from homology"/>
<dbReference type="Pfam" id="PF13715">
    <property type="entry name" value="CarbopepD_reg_2"/>
    <property type="match status" value="1"/>
</dbReference>
<dbReference type="Pfam" id="PF00593">
    <property type="entry name" value="TonB_dep_Rec_b-barrel"/>
    <property type="match status" value="1"/>
</dbReference>
<evidence type="ECO:0000256" key="10">
    <source>
        <dbReference type="ARBA" id="ARBA00023077"/>
    </source>
</evidence>
<feature type="domain" description="TonB-dependent receptor plug" evidence="17">
    <location>
        <begin position="135"/>
        <end position="233"/>
    </location>
</feature>
<evidence type="ECO:0000256" key="14">
    <source>
        <dbReference type="PROSITE-ProRule" id="PRU01360"/>
    </source>
</evidence>
<dbReference type="InterPro" id="IPR012910">
    <property type="entry name" value="Plug_dom"/>
</dbReference>
<dbReference type="GO" id="GO:0015891">
    <property type="term" value="P:siderophore transport"/>
    <property type="evidence" value="ECO:0007669"/>
    <property type="project" value="InterPro"/>
</dbReference>
<keyword evidence="7" id="KW-0732">Signal</keyword>
<keyword evidence="13 14" id="KW-0998">Cell outer membrane</keyword>
<keyword evidence="8" id="KW-0408">Iron</keyword>
<accession>A0A2X2LXK3</accession>
<evidence type="ECO:0000256" key="9">
    <source>
        <dbReference type="ARBA" id="ARBA00023065"/>
    </source>
</evidence>
<evidence type="ECO:0000259" key="17">
    <source>
        <dbReference type="Pfam" id="PF07715"/>
    </source>
</evidence>
<dbReference type="GO" id="GO:0009279">
    <property type="term" value="C:cell outer membrane"/>
    <property type="evidence" value="ECO:0007669"/>
    <property type="project" value="UniProtKB-SubCell"/>
</dbReference>
<dbReference type="Gene3D" id="2.40.170.20">
    <property type="entry name" value="TonB-dependent receptor, beta-barrel domain"/>
    <property type="match status" value="1"/>
</dbReference>
<organism evidence="18 19">
    <name type="scientific">Sphingobacterium multivorum</name>
    <dbReference type="NCBI Taxonomy" id="28454"/>
    <lineage>
        <taxon>Bacteria</taxon>
        <taxon>Pseudomonadati</taxon>
        <taxon>Bacteroidota</taxon>
        <taxon>Sphingobacteriia</taxon>
        <taxon>Sphingobacteriales</taxon>
        <taxon>Sphingobacteriaceae</taxon>
        <taxon>Sphingobacterium</taxon>
    </lineage>
</organism>
<keyword evidence="4 14" id="KW-1134">Transmembrane beta strand</keyword>